<comment type="caution">
    <text evidence="2">The sequence shown here is derived from an EMBL/GenBank/DDBJ whole genome shotgun (WGS) entry which is preliminary data.</text>
</comment>
<protein>
    <submittedName>
        <fullName evidence="2">Uncharacterized protein</fullName>
    </submittedName>
</protein>
<keyword evidence="3" id="KW-1185">Reference proteome</keyword>
<gene>
    <name evidence="2" type="ORF">QWY29_17155</name>
</gene>
<sequence length="161" mass="17393">MTSTPATEPPAGQGAVSPAAPPGVPGPVPARLDRLLRRAVLDHARSERRRVHLPLVHVGVPGGVERVLAVRPEDRFDHALRADAVAAMRAATRRDGADEPLVWLTRTGELDLQDVDAAWLAAACTAYAEAGAPLVMVVANRRGWRDPRSGAGRTWQRLRER</sequence>
<feature type="compositionally biased region" description="Low complexity" evidence="1">
    <location>
        <begin position="9"/>
        <end position="18"/>
    </location>
</feature>
<feature type="compositionally biased region" description="Pro residues" evidence="1">
    <location>
        <begin position="19"/>
        <end position="28"/>
    </location>
</feature>
<evidence type="ECO:0000313" key="3">
    <source>
        <dbReference type="Proteomes" id="UP001168537"/>
    </source>
</evidence>
<accession>A0ABT8EZ47</accession>
<evidence type="ECO:0000256" key="1">
    <source>
        <dbReference type="SAM" id="MobiDB-lite"/>
    </source>
</evidence>
<dbReference type="Proteomes" id="UP001168537">
    <property type="component" value="Unassembled WGS sequence"/>
</dbReference>
<name>A0ABT8EZ47_9ACTN</name>
<dbReference type="RefSeq" id="WP_300962317.1">
    <property type="nucleotide sequence ID" value="NZ_JAUHJR010000009.1"/>
</dbReference>
<dbReference type="EMBL" id="JAUHJR010000009">
    <property type="protein sequence ID" value="MDN4163101.1"/>
    <property type="molecule type" value="Genomic_DNA"/>
</dbReference>
<feature type="region of interest" description="Disordered" evidence="1">
    <location>
        <begin position="1"/>
        <end position="28"/>
    </location>
</feature>
<proteinExistence type="predicted"/>
<reference evidence="2" key="1">
    <citation type="submission" date="2023-06" db="EMBL/GenBank/DDBJ databases">
        <title>Draft genome sequence of Nocardioides sp. SOB72.</title>
        <authorList>
            <person name="Zhang G."/>
        </authorList>
    </citation>
    <scope>NUCLEOTIDE SEQUENCE</scope>
    <source>
        <strain evidence="2">SOB72</strain>
    </source>
</reference>
<organism evidence="2 3">
    <name type="scientific">Nocardioides abyssi</name>
    <dbReference type="NCBI Taxonomy" id="3058370"/>
    <lineage>
        <taxon>Bacteria</taxon>
        <taxon>Bacillati</taxon>
        <taxon>Actinomycetota</taxon>
        <taxon>Actinomycetes</taxon>
        <taxon>Propionibacteriales</taxon>
        <taxon>Nocardioidaceae</taxon>
        <taxon>Nocardioides</taxon>
    </lineage>
</organism>
<evidence type="ECO:0000313" key="2">
    <source>
        <dbReference type="EMBL" id="MDN4163101.1"/>
    </source>
</evidence>